<evidence type="ECO:0000256" key="2">
    <source>
        <dbReference type="ARBA" id="ARBA00004667"/>
    </source>
</evidence>
<evidence type="ECO:0000256" key="1">
    <source>
        <dbReference type="ARBA" id="ARBA00000915"/>
    </source>
</evidence>
<feature type="domain" description="ATP phosphoribosyltransferase catalytic" evidence="11">
    <location>
        <begin position="53"/>
        <end position="190"/>
    </location>
</feature>
<dbReference type="Gene3D" id="3.40.190.10">
    <property type="entry name" value="Periplasmic binding protein-like II"/>
    <property type="match status" value="2"/>
</dbReference>
<dbReference type="PROSITE" id="PS01316">
    <property type="entry name" value="ATP_P_PHORIBOSYLTR"/>
    <property type="match status" value="1"/>
</dbReference>
<dbReference type="SUPFAM" id="SSF53850">
    <property type="entry name" value="Periplasmic binding protein-like II"/>
    <property type="match status" value="1"/>
</dbReference>
<reference evidence="12 13" key="1">
    <citation type="submission" date="2020-04" db="EMBL/GenBank/DDBJ databases">
        <authorList>
            <person name="Zhang R."/>
            <person name="Schippers A."/>
        </authorList>
    </citation>
    <scope>NUCLEOTIDE SEQUENCE [LARGE SCALE GENOMIC DNA]</scope>
    <source>
        <strain evidence="12 13">DSM 109850</strain>
    </source>
</reference>
<evidence type="ECO:0000256" key="10">
    <source>
        <dbReference type="NCBIfam" id="TIGR00070"/>
    </source>
</evidence>
<keyword evidence="7 12" id="KW-0808">Transferase</keyword>
<evidence type="ECO:0000256" key="6">
    <source>
        <dbReference type="ARBA" id="ARBA00022676"/>
    </source>
</evidence>
<evidence type="ECO:0000256" key="9">
    <source>
        <dbReference type="ARBA" id="ARBA00024861"/>
    </source>
</evidence>
<evidence type="ECO:0000256" key="4">
    <source>
        <dbReference type="ARBA" id="ARBA00020998"/>
    </source>
</evidence>
<evidence type="ECO:0000313" key="13">
    <source>
        <dbReference type="Proteomes" id="UP000533476"/>
    </source>
</evidence>
<comment type="caution">
    <text evidence="12">The sequence shown here is derived from an EMBL/GenBank/DDBJ whole genome shotgun (WGS) entry which is preliminary data.</text>
</comment>
<evidence type="ECO:0000313" key="12">
    <source>
        <dbReference type="EMBL" id="NMP24742.1"/>
    </source>
</evidence>
<keyword evidence="8" id="KW-0368">Histidine biosynthesis</keyword>
<comment type="function">
    <text evidence="9">Catalyzes the condensation of ATP and 5-phosphoribose 1-diphosphate to form N'-(5'-phosphoribosyl)-ATP (PR-ATP). Has a crucial role in the pathway because the rate of histidine biosynthesis seems to be controlled primarily by regulation of HisG enzymatic activity.</text>
</comment>
<dbReference type="Pfam" id="PF01634">
    <property type="entry name" value="HisG"/>
    <property type="match status" value="1"/>
</dbReference>
<dbReference type="PANTHER" id="PTHR21403:SF8">
    <property type="entry name" value="ATP PHOSPHORIBOSYLTRANSFERASE"/>
    <property type="match status" value="1"/>
</dbReference>
<dbReference type="Proteomes" id="UP000533476">
    <property type="component" value="Unassembled WGS sequence"/>
</dbReference>
<comment type="catalytic activity">
    <reaction evidence="1">
        <text>1-(5-phospho-beta-D-ribosyl)-ATP + diphosphate = 5-phospho-alpha-D-ribose 1-diphosphate + ATP</text>
        <dbReference type="Rhea" id="RHEA:18473"/>
        <dbReference type="ChEBI" id="CHEBI:30616"/>
        <dbReference type="ChEBI" id="CHEBI:33019"/>
        <dbReference type="ChEBI" id="CHEBI:58017"/>
        <dbReference type="ChEBI" id="CHEBI:73183"/>
        <dbReference type="EC" id="2.4.2.17"/>
    </reaction>
</comment>
<dbReference type="EMBL" id="JABBVZ010000143">
    <property type="protein sequence ID" value="NMP24742.1"/>
    <property type="molecule type" value="Genomic_DNA"/>
</dbReference>
<comment type="pathway">
    <text evidence="2">Amino-acid biosynthesis; L-histidine biosynthesis; L-histidine from 5-phospho-alpha-D-ribose 1-diphosphate: step 1/9.</text>
</comment>
<accession>A0A7Y0L849</accession>
<dbReference type="GO" id="GO:0000105">
    <property type="term" value="P:L-histidine biosynthetic process"/>
    <property type="evidence" value="ECO:0007669"/>
    <property type="project" value="UniProtKB-UniRule"/>
</dbReference>
<keyword evidence="6 12" id="KW-0328">Glycosyltransferase</keyword>
<keyword evidence="5" id="KW-0028">Amino-acid biosynthesis</keyword>
<evidence type="ECO:0000256" key="3">
    <source>
        <dbReference type="ARBA" id="ARBA00011946"/>
    </source>
</evidence>
<dbReference type="NCBIfam" id="TIGR00070">
    <property type="entry name" value="hisG"/>
    <property type="match status" value="1"/>
</dbReference>
<evidence type="ECO:0000256" key="8">
    <source>
        <dbReference type="ARBA" id="ARBA00023102"/>
    </source>
</evidence>
<evidence type="ECO:0000256" key="7">
    <source>
        <dbReference type="ARBA" id="ARBA00022679"/>
    </source>
</evidence>
<name>A0A7Y0L849_9FIRM</name>
<dbReference type="EC" id="2.4.2.17" evidence="3 10"/>
<gene>
    <name evidence="12" type="ORF">HIJ39_20755</name>
</gene>
<evidence type="ECO:0000259" key="11">
    <source>
        <dbReference type="Pfam" id="PF01634"/>
    </source>
</evidence>
<dbReference type="UniPathway" id="UPA00031">
    <property type="reaction ID" value="UER00006"/>
</dbReference>
<organism evidence="12 13">
    <name type="scientific">Sulfobacillus harzensis</name>
    <dbReference type="NCBI Taxonomy" id="2729629"/>
    <lineage>
        <taxon>Bacteria</taxon>
        <taxon>Bacillati</taxon>
        <taxon>Bacillota</taxon>
        <taxon>Clostridia</taxon>
        <taxon>Eubacteriales</taxon>
        <taxon>Clostridiales Family XVII. Incertae Sedis</taxon>
        <taxon>Sulfobacillus</taxon>
    </lineage>
</organism>
<dbReference type="InterPro" id="IPR018198">
    <property type="entry name" value="ATP_PRibTrfase_CS"/>
</dbReference>
<evidence type="ECO:0000256" key="5">
    <source>
        <dbReference type="ARBA" id="ARBA00022605"/>
    </source>
</evidence>
<dbReference type="AlphaFoldDB" id="A0A7Y0L849"/>
<dbReference type="InterPro" id="IPR001348">
    <property type="entry name" value="ATP_PRibTrfase_HisG"/>
</dbReference>
<dbReference type="InterPro" id="IPR013820">
    <property type="entry name" value="ATP_PRibTrfase_cat"/>
</dbReference>
<dbReference type="GO" id="GO:0003879">
    <property type="term" value="F:ATP phosphoribosyltransferase activity"/>
    <property type="evidence" value="ECO:0007669"/>
    <property type="project" value="UniProtKB-UniRule"/>
</dbReference>
<proteinExistence type="predicted"/>
<dbReference type="PANTHER" id="PTHR21403">
    <property type="entry name" value="ATP PHOSPHORIBOSYLTRANSFERASE ATP-PRTASE"/>
    <property type="match status" value="1"/>
</dbReference>
<protein>
    <recommendedName>
        <fullName evidence="4 10">ATP phosphoribosyltransferase</fullName>
        <ecNumber evidence="3 10">2.4.2.17</ecNumber>
    </recommendedName>
</protein>
<sequence length="212" mass="22678">MSDWVVALSRGRVAEDLRPLWEAAGWHLPDLEGSRSLYFPPQGRSPGVIVARGVDVPTLVAQGAAQFGVVGRDMLAEHPDSGVLEVLDLGISRCRLVLAGQSPSWPDGPVRVASKYSRLTRQFFAKAQHPVEVVPLSGSLELAPLIGLAPYIVDLVATGATLRAHGLVEIRSILSSTARLVVNPGIWRTQAGGRSFVREMAAAKGRMMRGSA</sequence>
<dbReference type="RefSeq" id="WP_169102948.1">
    <property type="nucleotide sequence ID" value="NZ_JABBVZ010000143.1"/>
</dbReference>
<keyword evidence="13" id="KW-1185">Reference proteome</keyword>
<dbReference type="GO" id="GO:0005737">
    <property type="term" value="C:cytoplasm"/>
    <property type="evidence" value="ECO:0007669"/>
    <property type="project" value="InterPro"/>
</dbReference>